<dbReference type="PANTHER" id="PTHR43423:SF1">
    <property type="entry name" value="ABC TRANSPORTER I FAMILY MEMBER 17"/>
    <property type="match status" value="1"/>
</dbReference>
<dbReference type="GO" id="GO:0005315">
    <property type="term" value="F:phosphate transmembrane transporter activity"/>
    <property type="evidence" value="ECO:0007669"/>
    <property type="project" value="InterPro"/>
</dbReference>
<organism evidence="6 7">
    <name type="scientific">Shewanella algae</name>
    <dbReference type="NCBI Taxonomy" id="38313"/>
    <lineage>
        <taxon>Bacteria</taxon>
        <taxon>Pseudomonadati</taxon>
        <taxon>Pseudomonadota</taxon>
        <taxon>Gammaproteobacteria</taxon>
        <taxon>Alteromonadales</taxon>
        <taxon>Shewanellaceae</taxon>
        <taxon>Shewanella</taxon>
    </lineage>
</organism>
<feature type="domain" description="ABC transporter" evidence="5">
    <location>
        <begin position="11"/>
        <end position="240"/>
    </location>
</feature>
<evidence type="ECO:0000259" key="5">
    <source>
        <dbReference type="PROSITE" id="PS50893"/>
    </source>
</evidence>
<keyword evidence="1" id="KW-0813">Transport</keyword>
<evidence type="ECO:0000256" key="3">
    <source>
        <dbReference type="ARBA" id="ARBA00022741"/>
    </source>
</evidence>
<dbReference type="Gene3D" id="3.40.50.300">
    <property type="entry name" value="P-loop containing nucleotide triphosphate hydrolases"/>
    <property type="match status" value="1"/>
</dbReference>
<accession>A0A379YJY3</accession>
<dbReference type="InterPro" id="IPR017871">
    <property type="entry name" value="ABC_transporter-like_CS"/>
</dbReference>
<evidence type="ECO:0000256" key="4">
    <source>
        <dbReference type="ARBA" id="ARBA00022840"/>
    </source>
</evidence>
<evidence type="ECO:0000256" key="2">
    <source>
        <dbReference type="ARBA" id="ARBA00022592"/>
    </source>
</evidence>
<evidence type="ECO:0000256" key="1">
    <source>
        <dbReference type="ARBA" id="ARBA00022448"/>
    </source>
</evidence>
<dbReference type="GO" id="GO:0016887">
    <property type="term" value="F:ATP hydrolysis activity"/>
    <property type="evidence" value="ECO:0007669"/>
    <property type="project" value="InterPro"/>
</dbReference>
<dbReference type="AlphaFoldDB" id="A0A379YJY3"/>
<dbReference type="InterPro" id="IPR005670">
    <property type="entry name" value="PstB-like"/>
</dbReference>
<gene>
    <name evidence="6" type="primary">pstB</name>
    <name evidence="6" type="ORF">NCTC10738_00087</name>
</gene>
<reference evidence="6 7" key="1">
    <citation type="submission" date="2018-06" db="EMBL/GenBank/DDBJ databases">
        <authorList>
            <consortium name="Pathogen Informatics"/>
            <person name="Doyle S."/>
        </authorList>
    </citation>
    <scope>NUCLEOTIDE SEQUENCE [LARGE SCALE GENOMIC DNA]</scope>
    <source>
        <strain evidence="6 7">NCTC10738</strain>
    </source>
</reference>
<keyword evidence="4 6" id="KW-0067">ATP-binding</keyword>
<dbReference type="CDD" id="cd03260">
    <property type="entry name" value="ABC_PstB_phosphate_transporter"/>
    <property type="match status" value="1"/>
</dbReference>
<name>A0A379YJY3_9GAMM</name>
<dbReference type="SMART" id="SM00382">
    <property type="entry name" value="AAA"/>
    <property type="match status" value="1"/>
</dbReference>
<dbReference type="GO" id="GO:0016020">
    <property type="term" value="C:membrane"/>
    <property type="evidence" value="ECO:0007669"/>
    <property type="project" value="InterPro"/>
</dbReference>
<dbReference type="InterPro" id="IPR003439">
    <property type="entry name" value="ABC_transporter-like_ATP-bd"/>
</dbReference>
<keyword evidence="7" id="KW-1185">Reference proteome</keyword>
<dbReference type="Proteomes" id="UP000254069">
    <property type="component" value="Unassembled WGS sequence"/>
</dbReference>
<evidence type="ECO:0000313" key="6">
    <source>
        <dbReference type="EMBL" id="SUI45587.1"/>
    </source>
</evidence>
<proteinExistence type="predicted"/>
<dbReference type="PANTHER" id="PTHR43423">
    <property type="entry name" value="ABC TRANSPORTER I FAMILY MEMBER 17"/>
    <property type="match status" value="1"/>
</dbReference>
<evidence type="ECO:0000313" key="7">
    <source>
        <dbReference type="Proteomes" id="UP000254069"/>
    </source>
</evidence>
<dbReference type="InterPro" id="IPR003593">
    <property type="entry name" value="AAA+_ATPase"/>
</dbReference>
<dbReference type="EMBL" id="UGYO01000001">
    <property type="protein sequence ID" value="SUI45587.1"/>
    <property type="molecule type" value="Genomic_DNA"/>
</dbReference>
<dbReference type="GO" id="GO:0005524">
    <property type="term" value="F:ATP binding"/>
    <property type="evidence" value="ECO:0007669"/>
    <property type="project" value="UniProtKB-KW"/>
</dbReference>
<dbReference type="Pfam" id="PF00005">
    <property type="entry name" value="ABC_tran"/>
    <property type="match status" value="1"/>
</dbReference>
<keyword evidence="3" id="KW-0547">Nucleotide-binding</keyword>
<dbReference type="EC" id="3.6.3.27" evidence="6"/>
<keyword evidence="6" id="KW-0378">Hydrolase</keyword>
<protein>
    <submittedName>
        <fullName evidence="6">Phosphate import ATP-binding protein PstB</fullName>
        <ecNumber evidence="6">3.6.3.27</ecNumber>
    </submittedName>
</protein>
<dbReference type="PROSITE" id="PS50893">
    <property type="entry name" value="ABC_TRANSPORTER_2"/>
    <property type="match status" value="1"/>
</dbReference>
<keyword evidence="2" id="KW-0592">Phosphate transport</keyword>
<dbReference type="RefSeq" id="WP_115388947.1">
    <property type="nucleotide sequence ID" value="NZ_JACDTT010000042.1"/>
</dbReference>
<dbReference type="PROSITE" id="PS00211">
    <property type="entry name" value="ABC_TRANSPORTER_1"/>
    <property type="match status" value="1"/>
</dbReference>
<dbReference type="GO" id="GO:0035435">
    <property type="term" value="P:phosphate ion transmembrane transport"/>
    <property type="evidence" value="ECO:0007669"/>
    <property type="project" value="InterPro"/>
</dbReference>
<sequence>MALSKAADVAGTVSNLSVYFGQQAALENINMQIHRRRINVLSGPSGSGKTTLLRALNRLNDEYQHSRTRGEITLCVADKPLSVNQLKTTELPYLRRKVGMVFQHPQLLPGSVAQNLLLPLKVVGNLQGEAALKQMQQAFEQAALWDEVKDRLSASASTLSGGQQQRLCLARTLVFEPDILLLDEPTSSLDPEATAQVEALIKRLAGHCTLVMVSHCEHQTARLADHLYRFEYGRLRPESA</sequence>
<dbReference type="SUPFAM" id="SSF52540">
    <property type="entry name" value="P-loop containing nucleoside triphosphate hydrolases"/>
    <property type="match status" value="1"/>
</dbReference>
<dbReference type="InterPro" id="IPR027417">
    <property type="entry name" value="P-loop_NTPase"/>
</dbReference>